<dbReference type="PANTHER" id="PTHR11228">
    <property type="entry name" value="RADICAL SAM DOMAIN PROTEIN"/>
    <property type="match status" value="1"/>
</dbReference>
<comment type="caution">
    <text evidence="7">The sequence shown here is derived from an EMBL/GenBank/DDBJ whole genome shotgun (WGS) entry which is preliminary data.</text>
</comment>
<reference evidence="7 8" key="1">
    <citation type="submission" date="2015-07" db="EMBL/GenBank/DDBJ databases">
        <title>Foodborne Vibrio parahaemolyticus Isolates.</title>
        <authorList>
            <person name="Ronholm J."/>
            <person name="Petronella N."/>
            <person name="Kenwell R."/>
            <person name="Banerjee S."/>
        </authorList>
    </citation>
    <scope>NUCLEOTIDE SEQUENCE [LARGE SCALE GENOMIC DNA]</scope>
    <source>
        <strain evidence="7 8">HS-06-05</strain>
    </source>
</reference>
<dbReference type="SFLD" id="SFLDS00029">
    <property type="entry name" value="Radical_SAM"/>
    <property type="match status" value="1"/>
</dbReference>
<dbReference type="AlphaFoldDB" id="A0AAW3IR79"/>
<dbReference type="Pfam" id="PF04055">
    <property type="entry name" value="Radical_SAM"/>
    <property type="match status" value="1"/>
</dbReference>
<dbReference type="GO" id="GO:0046872">
    <property type="term" value="F:metal ion binding"/>
    <property type="evidence" value="ECO:0007669"/>
    <property type="project" value="UniProtKB-KW"/>
</dbReference>
<evidence type="ECO:0000313" key="8">
    <source>
        <dbReference type="Proteomes" id="UP000037697"/>
    </source>
</evidence>
<dbReference type="InterPro" id="IPR050377">
    <property type="entry name" value="Radical_SAM_PqqE_MftC-like"/>
</dbReference>
<dbReference type="Gene3D" id="3.20.20.70">
    <property type="entry name" value="Aldolase class I"/>
    <property type="match status" value="1"/>
</dbReference>
<evidence type="ECO:0000256" key="3">
    <source>
        <dbReference type="ARBA" id="ARBA00022723"/>
    </source>
</evidence>
<accession>A0AAW3IR79</accession>
<keyword evidence="5" id="KW-0411">Iron-sulfur</keyword>
<feature type="domain" description="Radical SAM core" evidence="6">
    <location>
        <begin position="30"/>
        <end position="169"/>
    </location>
</feature>
<dbReference type="SFLD" id="SFLDG01067">
    <property type="entry name" value="SPASM/twitch_domain_containing"/>
    <property type="match status" value="1"/>
</dbReference>
<dbReference type="RefSeq" id="WP_053812444.1">
    <property type="nucleotide sequence ID" value="NZ_LIRS01000106.1"/>
</dbReference>
<protein>
    <submittedName>
        <fullName evidence="7">Fe-S oxidoreductase</fullName>
    </submittedName>
</protein>
<dbReference type="SUPFAM" id="SSF102114">
    <property type="entry name" value="Radical SAM enzymes"/>
    <property type="match status" value="1"/>
</dbReference>
<proteinExistence type="predicted"/>
<comment type="cofactor">
    <cofactor evidence="1">
        <name>[4Fe-4S] cluster</name>
        <dbReference type="ChEBI" id="CHEBI:49883"/>
    </cofactor>
</comment>
<keyword evidence="4" id="KW-0408">Iron</keyword>
<dbReference type="EMBL" id="LIRS01000106">
    <property type="protein sequence ID" value="KOY27201.1"/>
    <property type="molecule type" value="Genomic_DNA"/>
</dbReference>
<sequence>MVKLIKLLLRSKVFEINGHRKKKPKVLQLPITYNCNSKCVMCNVWKMDHSNEATIEEFRAFMQDPLFSEVTDLGINGGEVTLIEDLEPYVNEILKLPSLKRLNIISNAFRGDVFLEQVKMIRSKCLESKVEFHISISLDGLRDVHDEVRGVRGAFEKTIKVINEIKDHTDEYCNSYNVGCTVSQYNVNNLIELDTYCKINGINIKYRFGIENKRIDNSEILEKFSVTYSDAMFSAKEFFHYKYFDESDWYEKFKYFSIFYWLKNQDNKKRLLGCIWKDEGATLDSRGELYYCAVKSKSLGSLRESKGSDIFFEPDNIKYRMDIVKNNCDDCIHDYSGDITLKAFFTFIIFILRGRFSMSVFKVMGKLGI</sequence>
<dbReference type="PANTHER" id="PTHR11228:SF34">
    <property type="entry name" value="TUNGSTEN-CONTAINING ALDEHYDE FERREDOXIN OXIDOREDUCTASE COFACTOR MODIFYING PROTEIN"/>
    <property type="match status" value="1"/>
</dbReference>
<dbReference type="GO" id="GO:0051536">
    <property type="term" value="F:iron-sulfur cluster binding"/>
    <property type="evidence" value="ECO:0007669"/>
    <property type="project" value="UniProtKB-KW"/>
</dbReference>
<keyword evidence="2" id="KW-0949">S-adenosyl-L-methionine</keyword>
<dbReference type="CDD" id="cd01335">
    <property type="entry name" value="Radical_SAM"/>
    <property type="match status" value="1"/>
</dbReference>
<evidence type="ECO:0000256" key="2">
    <source>
        <dbReference type="ARBA" id="ARBA00022691"/>
    </source>
</evidence>
<evidence type="ECO:0000256" key="1">
    <source>
        <dbReference type="ARBA" id="ARBA00001966"/>
    </source>
</evidence>
<keyword evidence="3" id="KW-0479">Metal-binding</keyword>
<evidence type="ECO:0000313" key="7">
    <source>
        <dbReference type="EMBL" id="KOY27201.1"/>
    </source>
</evidence>
<dbReference type="Proteomes" id="UP000037697">
    <property type="component" value="Unassembled WGS sequence"/>
</dbReference>
<dbReference type="InterPro" id="IPR007197">
    <property type="entry name" value="rSAM"/>
</dbReference>
<evidence type="ECO:0000256" key="5">
    <source>
        <dbReference type="ARBA" id="ARBA00023014"/>
    </source>
</evidence>
<evidence type="ECO:0000256" key="4">
    <source>
        <dbReference type="ARBA" id="ARBA00023004"/>
    </source>
</evidence>
<dbReference type="InterPro" id="IPR058240">
    <property type="entry name" value="rSAM_sf"/>
</dbReference>
<evidence type="ECO:0000259" key="6">
    <source>
        <dbReference type="Pfam" id="PF04055"/>
    </source>
</evidence>
<organism evidence="7 8">
    <name type="scientific">Vibrio parahaemolyticus</name>
    <dbReference type="NCBI Taxonomy" id="670"/>
    <lineage>
        <taxon>Bacteria</taxon>
        <taxon>Pseudomonadati</taxon>
        <taxon>Pseudomonadota</taxon>
        <taxon>Gammaproteobacteria</taxon>
        <taxon>Vibrionales</taxon>
        <taxon>Vibrionaceae</taxon>
        <taxon>Vibrio</taxon>
    </lineage>
</organism>
<dbReference type="GO" id="GO:0003824">
    <property type="term" value="F:catalytic activity"/>
    <property type="evidence" value="ECO:0007669"/>
    <property type="project" value="InterPro"/>
</dbReference>
<gene>
    <name evidence="7" type="ORF">ACX05_19140</name>
</gene>
<dbReference type="InterPro" id="IPR013785">
    <property type="entry name" value="Aldolase_TIM"/>
</dbReference>
<name>A0AAW3IR79_VIBPH</name>